<comment type="subcellular location">
    <subcellularLocation>
        <location evidence="1">Membrane</location>
        <topology evidence="1">Multi-pass membrane protein</topology>
    </subcellularLocation>
</comment>
<feature type="transmembrane region" description="Helical" evidence="14">
    <location>
        <begin position="336"/>
        <end position="356"/>
    </location>
</feature>
<keyword evidence="3" id="KW-0633">Potassium transport</keyword>
<dbReference type="EMBL" id="BRYB01004388">
    <property type="protein sequence ID" value="GMI30186.1"/>
    <property type="molecule type" value="Genomic_DNA"/>
</dbReference>
<dbReference type="InterPro" id="IPR014710">
    <property type="entry name" value="RmlC-like_jellyroll"/>
</dbReference>
<evidence type="ECO:0000256" key="8">
    <source>
        <dbReference type="ARBA" id="ARBA00022989"/>
    </source>
</evidence>
<dbReference type="PROSITE" id="PS50042">
    <property type="entry name" value="CNMP_BINDING_3"/>
    <property type="match status" value="1"/>
</dbReference>
<keyword evidence="4 14" id="KW-0812">Transmembrane</keyword>
<dbReference type="InterPro" id="IPR005821">
    <property type="entry name" value="Ion_trans_dom"/>
</dbReference>
<feature type="non-terminal residue" evidence="16">
    <location>
        <position position="1"/>
    </location>
</feature>
<keyword evidence="17" id="KW-1185">Reference proteome</keyword>
<proteinExistence type="predicted"/>
<evidence type="ECO:0000256" key="10">
    <source>
        <dbReference type="ARBA" id="ARBA00023136"/>
    </source>
</evidence>
<evidence type="ECO:0000256" key="1">
    <source>
        <dbReference type="ARBA" id="ARBA00004141"/>
    </source>
</evidence>
<keyword evidence="10 14" id="KW-0472">Membrane</keyword>
<dbReference type="InterPro" id="IPR050818">
    <property type="entry name" value="KCNH_animal-type"/>
</dbReference>
<feature type="coiled-coil region" evidence="12">
    <location>
        <begin position="898"/>
        <end position="963"/>
    </location>
</feature>
<evidence type="ECO:0000256" key="2">
    <source>
        <dbReference type="ARBA" id="ARBA00022448"/>
    </source>
</evidence>
<organism evidence="16 17">
    <name type="scientific">Tetraparma gracilis</name>
    <dbReference type="NCBI Taxonomy" id="2962635"/>
    <lineage>
        <taxon>Eukaryota</taxon>
        <taxon>Sar</taxon>
        <taxon>Stramenopiles</taxon>
        <taxon>Ochrophyta</taxon>
        <taxon>Bolidophyceae</taxon>
        <taxon>Parmales</taxon>
        <taxon>Triparmaceae</taxon>
        <taxon>Tetraparma</taxon>
    </lineage>
</organism>
<keyword evidence="2" id="KW-0813">Transport</keyword>
<keyword evidence="7" id="KW-0630">Potassium</keyword>
<evidence type="ECO:0000313" key="16">
    <source>
        <dbReference type="EMBL" id="GMI30186.1"/>
    </source>
</evidence>
<evidence type="ECO:0000313" key="17">
    <source>
        <dbReference type="Proteomes" id="UP001165060"/>
    </source>
</evidence>
<keyword evidence="12" id="KW-0175">Coiled coil</keyword>
<feature type="region of interest" description="Disordered" evidence="13">
    <location>
        <begin position="965"/>
        <end position="1012"/>
    </location>
</feature>
<evidence type="ECO:0000256" key="12">
    <source>
        <dbReference type="SAM" id="Coils"/>
    </source>
</evidence>
<dbReference type="Proteomes" id="UP001165060">
    <property type="component" value="Unassembled WGS sequence"/>
</dbReference>
<dbReference type="PANTHER" id="PTHR10217:SF435">
    <property type="entry name" value="POTASSIUM VOLTAGE-GATED CHANNEL PROTEIN EAG"/>
    <property type="match status" value="1"/>
</dbReference>
<evidence type="ECO:0000256" key="4">
    <source>
        <dbReference type="ARBA" id="ARBA00022692"/>
    </source>
</evidence>
<keyword evidence="5" id="KW-0631">Potassium channel</keyword>
<evidence type="ECO:0000256" key="9">
    <source>
        <dbReference type="ARBA" id="ARBA00023065"/>
    </source>
</evidence>
<dbReference type="Gene3D" id="1.10.287.70">
    <property type="match status" value="1"/>
</dbReference>
<evidence type="ECO:0000256" key="14">
    <source>
        <dbReference type="SAM" id="Phobius"/>
    </source>
</evidence>
<dbReference type="Pfam" id="PF00027">
    <property type="entry name" value="cNMP_binding"/>
    <property type="match status" value="1"/>
</dbReference>
<dbReference type="InterPro" id="IPR018490">
    <property type="entry name" value="cNMP-bd_dom_sf"/>
</dbReference>
<feature type="region of interest" description="Disordered" evidence="13">
    <location>
        <begin position="213"/>
        <end position="236"/>
    </location>
</feature>
<protein>
    <recommendedName>
        <fullName evidence="15">Cyclic nucleotide-binding domain-containing protein</fullName>
    </recommendedName>
</protein>
<feature type="compositionally biased region" description="Basic and acidic residues" evidence="13">
    <location>
        <begin position="213"/>
        <end position="233"/>
    </location>
</feature>
<comment type="caution">
    <text evidence="16">The sequence shown here is derived from an EMBL/GenBank/DDBJ whole genome shotgun (WGS) entry which is preliminary data.</text>
</comment>
<keyword evidence="11" id="KW-0407">Ion channel</keyword>
<dbReference type="Pfam" id="PF00520">
    <property type="entry name" value="Ion_trans"/>
    <property type="match status" value="1"/>
</dbReference>
<dbReference type="SUPFAM" id="SSF51206">
    <property type="entry name" value="cAMP-binding domain-like"/>
    <property type="match status" value="1"/>
</dbReference>
<evidence type="ECO:0000256" key="5">
    <source>
        <dbReference type="ARBA" id="ARBA00022826"/>
    </source>
</evidence>
<evidence type="ECO:0000256" key="13">
    <source>
        <dbReference type="SAM" id="MobiDB-lite"/>
    </source>
</evidence>
<feature type="coiled-coil region" evidence="12">
    <location>
        <begin position="135"/>
        <end position="162"/>
    </location>
</feature>
<feature type="transmembrane region" description="Helical" evidence="14">
    <location>
        <begin position="563"/>
        <end position="588"/>
    </location>
</feature>
<feature type="compositionally biased region" description="Polar residues" evidence="13">
    <location>
        <begin position="818"/>
        <end position="828"/>
    </location>
</feature>
<feature type="non-terminal residue" evidence="16">
    <location>
        <position position="1024"/>
    </location>
</feature>
<evidence type="ECO:0000259" key="15">
    <source>
        <dbReference type="PROSITE" id="PS50042"/>
    </source>
</evidence>
<keyword evidence="8 14" id="KW-1133">Transmembrane helix</keyword>
<evidence type="ECO:0000256" key="7">
    <source>
        <dbReference type="ARBA" id="ARBA00022958"/>
    </source>
</evidence>
<feature type="transmembrane region" description="Helical" evidence="14">
    <location>
        <begin position="457"/>
        <end position="479"/>
    </location>
</feature>
<dbReference type="SMART" id="SM00100">
    <property type="entry name" value="cNMP"/>
    <property type="match status" value="1"/>
</dbReference>
<dbReference type="InterPro" id="IPR000595">
    <property type="entry name" value="cNMP-bd_dom"/>
</dbReference>
<evidence type="ECO:0000256" key="3">
    <source>
        <dbReference type="ARBA" id="ARBA00022538"/>
    </source>
</evidence>
<feature type="transmembrane region" description="Helical" evidence="14">
    <location>
        <begin position="304"/>
        <end position="324"/>
    </location>
</feature>
<feature type="region of interest" description="Disordered" evidence="13">
    <location>
        <begin position="23"/>
        <end position="102"/>
    </location>
</feature>
<dbReference type="PANTHER" id="PTHR10217">
    <property type="entry name" value="VOLTAGE AND LIGAND GATED POTASSIUM CHANNEL"/>
    <property type="match status" value="1"/>
</dbReference>
<dbReference type="Gene3D" id="1.10.287.630">
    <property type="entry name" value="Helix hairpin bin"/>
    <property type="match status" value="1"/>
</dbReference>
<feature type="domain" description="Cyclic nucleotide-binding" evidence="15">
    <location>
        <begin position="679"/>
        <end position="763"/>
    </location>
</feature>
<keyword evidence="6" id="KW-0851">Voltage-gated channel</keyword>
<dbReference type="CDD" id="cd00038">
    <property type="entry name" value="CAP_ED"/>
    <property type="match status" value="1"/>
</dbReference>
<dbReference type="InterPro" id="IPR003938">
    <property type="entry name" value="K_chnl_volt-dep_EAG/ELK/ERG"/>
</dbReference>
<dbReference type="SUPFAM" id="SSF81324">
    <property type="entry name" value="Voltage-gated potassium channels"/>
    <property type="match status" value="1"/>
</dbReference>
<dbReference type="Gene3D" id="2.60.120.10">
    <property type="entry name" value="Jelly Rolls"/>
    <property type="match status" value="1"/>
</dbReference>
<name>A0ABQ6MQK3_9STRA</name>
<evidence type="ECO:0000256" key="6">
    <source>
        <dbReference type="ARBA" id="ARBA00022882"/>
    </source>
</evidence>
<sequence>QPPPPMSLPGQLHSLGEDVSVQLSESAVSGAGKDRSFVGDLPGKPKGADRSFVGALPGAPPGADRSFVGALPGAPPPQPGRGGMIQEEKARQRRASKSMVGQKLGSLVKRGTNVFGLATARSERNGMFGGMGKSAKDVGAQIREEQERKEKAEKEAEMQRRLLTNIRMGRNVALAKKQTNDGARSLTALFPSIEISFLNKKVVPKKRVASVRRGREQSFKERFTPSSEREKGSTKSLAGVVPVGTTMSSIQSMSSGINSMRNDNSKRRMSINPALDVTDFNQPKDVDENGEWAIHPNDKNYYRWYTFTLFLVVYNSLMLPWNLMFLSEEESDTTSFVFWFETIIDFMFMLDIWVTFRTGLLDDHGNVVCTRTLIRNQYIKGAFVMDVMSSIPFDLVVLFINSVVNSGGDDADDENGGGGGTSILNYLAMAKTVRLLRINRLIKYMGDMGGMESIVKITRLLGLYILLAHWGGAAFYMIMKSRSSQEATWLETKMTEEKSPEPGISTFSYDACENSTDVGLGVIANGDGCFNLPKITLWSESMYVTMMIMMGDSIDAKNTVETLFATFMSLLGACLTAMMFGQMANIVAGLDREDKRYEELMGHVKDQVGQLELLPETRDRVVDYYEFQWRINSGMDRAQFLSSLSPCLRIEILLSVYADVVGKISFLHVPEHPEFICYIVERLSTAFYLPSDVIVHEGELTSAFSFVYFVTLGQVAVYKTTAAEKILHTMGIGDYFGEMAYLDVGSRRTSSCCALTNCDIALLKFGDIDDLADSFPAFADNIRGLMKKNLQRSFKASKKKPAPGANFRAEMGLKELQTGGSEDLSSTPGGDGLGGIVSSISGNPSTVRAMKSRNSFLDPNRQGAPDRKKRDSFLDPARGGAGLSDSQTQIMLQEKMAREKANLAQEQAIKDAKALMEEARGRKPEGGGGRTPRSTARAEIKVAQSIEEKMEELKLRNLERRERELAAGEAEDTEEGVASSHRESDTLINEIVAQSSSMGGSPAGKAQKPPANATVVAVDALLAA</sequence>
<keyword evidence="9" id="KW-0406">Ion transport</keyword>
<dbReference type="PRINTS" id="PR01463">
    <property type="entry name" value="EAGCHANLFMLY"/>
</dbReference>
<feature type="region of interest" description="Disordered" evidence="13">
    <location>
        <begin position="817"/>
        <end position="883"/>
    </location>
</feature>
<feature type="compositionally biased region" description="Basic and acidic residues" evidence="13">
    <location>
        <begin position="864"/>
        <end position="873"/>
    </location>
</feature>
<reference evidence="16 17" key="1">
    <citation type="journal article" date="2023" name="Commun. Biol.">
        <title>Genome analysis of Parmales, the sister group of diatoms, reveals the evolutionary specialization of diatoms from phago-mixotrophs to photoautotrophs.</title>
        <authorList>
            <person name="Ban H."/>
            <person name="Sato S."/>
            <person name="Yoshikawa S."/>
            <person name="Yamada K."/>
            <person name="Nakamura Y."/>
            <person name="Ichinomiya M."/>
            <person name="Sato N."/>
            <person name="Blanc-Mathieu R."/>
            <person name="Endo H."/>
            <person name="Kuwata A."/>
            <person name="Ogata H."/>
        </authorList>
    </citation>
    <scope>NUCLEOTIDE SEQUENCE [LARGE SCALE GENOMIC DNA]</scope>
</reference>
<feature type="compositionally biased region" description="Polar residues" evidence="13">
    <location>
        <begin position="838"/>
        <end position="857"/>
    </location>
</feature>
<accession>A0ABQ6MQK3</accession>
<gene>
    <name evidence="16" type="ORF">TeGR_g14642</name>
</gene>
<evidence type="ECO:0000256" key="11">
    <source>
        <dbReference type="ARBA" id="ARBA00023303"/>
    </source>
</evidence>